<reference evidence="2 3" key="1">
    <citation type="submission" date="2017-08" db="EMBL/GenBank/DDBJ databases">
        <title>The complete genome sequence of Nocardiopsis gilva YIM 90087.</title>
        <authorList>
            <person name="Yin M."/>
            <person name="Tang S."/>
        </authorList>
    </citation>
    <scope>NUCLEOTIDE SEQUENCE [LARGE SCALE GENOMIC DNA]</scope>
    <source>
        <strain evidence="2 3">YIM 90087</strain>
    </source>
</reference>
<dbReference type="KEGG" id="ngv:CDO52_07045"/>
<proteinExistence type="predicted"/>
<sequence length="320" mass="32969">MKAAVIHTVGEPPRYDDFVAPTPRDDEVLVHVSAASITNIARMRAAGTHYSRREELPAVAGIDGVGRTEDGTRVYFGGPRAPYGTMAEVSLSPRAWIAPVPDALDDATAAALPNAGISAWLSLSHTAGLRSGESVLVLGATGVTGRLAVQAAKQQGAGRVVAAGRDTTSLARLTELGADATIKLDAPDIDLAAEFANAAEGGFDVVIDYLWGAPTEALIRSVSRGDLTPATSRTRLVQVGEMAGPAISLSAAALRSSGLEIVGNGTGSMPGPEVLRAAFTQVMASAARGELVIDTEAVPLSQVTDAWSRDAKGTRLVLVP</sequence>
<protein>
    <submittedName>
        <fullName evidence="2">Zinc-binding alcohol dehydrogenase</fullName>
    </submittedName>
</protein>
<name>A0A223S363_9ACTN</name>
<dbReference type="GO" id="GO:0016491">
    <property type="term" value="F:oxidoreductase activity"/>
    <property type="evidence" value="ECO:0007669"/>
    <property type="project" value="InterPro"/>
</dbReference>
<dbReference type="PANTHER" id="PTHR43677">
    <property type="entry name" value="SHORT-CHAIN DEHYDROGENASE/REDUCTASE"/>
    <property type="match status" value="1"/>
</dbReference>
<dbReference type="Proteomes" id="UP000215005">
    <property type="component" value="Chromosome"/>
</dbReference>
<keyword evidence="3" id="KW-1185">Reference proteome</keyword>
<dbReference type="InterPro" id="IPR013149">
    <property type="entry name" value="ADH-like_C"/>
</dbReference>
<gene>
    <name evidence="2" type="ORF">CDO52_07045</name>
</gene>
<dbReference type="InterPro" id="IPR051397">
    <property type="entry name" value="Zn-ADH-like_protein"/>
</dbReference>
<dbReference type="OrthoDB" id="9787435at2"/>
<dbReference type="Pfam" id="PF00107">
    <property type="entry name" value="ADH_zinc_N"/>
    <property type="match status" value="1"/>
</dbReference>
<evidence type="ECO:0000313" key="3">
    <source>
        <dbReference type="Proteomes" id="UP000215005"/>
    </source>
</evidence>
<dbReference type="AlphaFoldDB" id="A0A223S363"/>
<evidence type="ECO:0000259" key="1">
    <source>
        <dbReference type="SMART" id="SM00829"/>
    </source>
</evidence>
<dbReference type="Gene3D" id="3.40.50.720">
    <property type="entry name" value="NAD(P)-binding Rossmann-like Domain"/>
    <property type="match status" value="1"/>
</dbReference>
<dbReference type="RefSeq" id="WP_094932275.1">
    <property type="nucleotide sequence ID" value="NZ_CP022753.1"/>
</dbReference>
<dbReference type="SUPFAM" id="SSF51735">
    <property type="entry name" value="NAD(P)-binding Rossmann-fold domains"/>
    <property type="match status" value="1"/>
</dbReference>
<dbReference type="InterPro" id="IPR020843">
    <property type="entry name" value="ER"/>
</dbReference>
<accession>A0A223S363</accession>
<dbReference type="InterPro" id="IPR036291">
    <property type="entry name" value="NAD(P)-bd_dom_sf"/>
</dbReference>
<dbReference type="InterPro" id="IPR011032">
    <property type="entry name" value="GroES-like_sf"/>
</dbReference>
<evidence type="ECO:0000313" key="2">
    <source>
        <dbReference type="EMBL" id="ASU82572.1"/>
    </source>
</evidence>
<dbReference type="SUPFAM" id="SSF50129">
    <property type="entry name" value="GroES-like"/>
    <property type="match status" value="1"/>
</dbReference>
<dbReference type="Gene3D" id="3.90.180.10">
    <property type="entry name" value="Medium-chain alcohol dehydrogenases, catalytic domain"/>
    <property type="match status" value="1"/>
</dbReference>
<feature type="domain" description="Enoyl reductase (ER)" evidence="1">
    <location>
        <begin position="10"/>
        <end position="318"/>
    </location>
</feature>
<dbReference type="PANTHER" id="PTHR43677:SF11">
    <property type="entry name" value="ZINC-CONTAINING ALCOHOL DEHYDROGENASE"/>
    <property type="match status" value="1"/>
</dbReference>
<dbReference type="EMBL" id="CP022753">
    <property type="protein sequence ID" value="ASU82572.1"/>
    <property type="molecule type" value="Genomic_DNA"/>
</dbReference>
<dbReference type="SMART" id="SM00829">
    <property type="entry name" value="PKS_ER"/>
    <property type="match status" value="1"/>
</dbReference>
<organism evidence="2 3">
    <name type="scientific">Nocardiopsis gilva YIM 90087</name>
    <dbReference type="NCBI Taxonomy" id="1235441"/>
    <lineage>
        <taxon>Bacteria</taxon>
        <taxon>Bacillati</taxon>
        <taxon>Actinomycetota</taxon>
        <taxon>Actinomycetes</taxon>
        <taxon>Streptosporangiales</taxon>
        <taxon>Nocardiopsidaceae</taxon>
        <taxon>Nocardiopsis</taxon>
    </lineage>
</organism>